<dbReference type="Gene3D" id="3.80.10.10">
    <property type="entry name" value="Ribonuclease Inhibitor"/>
    <property type="match status" value="1"/>
</dbReference>
<dbReference type="RefSeq" id="XP_008604755.1">
    <property type="nucleotide sequence ID" value="XM_008606533.1"/>
</dbReference>
<dbReference type="EMBL" id="JH767133">
    <property type="protein sequence ID" value="EQC42186.1"/>
    <property type="molecule type" value="Genomic_DNA"/>
</dbReference>
<dbReference type="InterPro" id="IPR032675">
    <property type="entry name" value="LRR_dom_sf"/>
</dbReference>
<evidence type="ECO:0008006" key="3">
    <source>
        <dbReference type="Google" id="ProtNLM"/>
    </source>
</evidence>
<gene>
    <name evidence="1" type="ORF">SDRG_01025</name>
</gene>
<dbReference type="GeneID" id="19941752"/>
<organism evidence="1 2">
    <name type="scientific">Saprolegnia diclina (strain VS20)</name>
    <dbReference type="NCBI Taxonomy" id="1156394"/>
    <lineage>
        <taxon>Eukaryota</taxon>
        <taxon>Sar</taxon>
        <taxon>Stramenopiles</taxon>
        <taxon>Oomycota</taxon>
        <taxon>Saprolegniomycetes</taxon>
        <taxon>Saprolegniales</taxon>
        <taxon>Saprolegniaceae</taxon>
        <taxon>Saprolegnia</taxon>
    </lineage>
</organism>
<dbReference type="InParanoid" id="T0R5H1"/>
<proteinExistence type="predicted"/>
<name>T0R5H1_SAPDV</name>
<keyword evidence="2" id="KW-1185">Reference proteome</keyword>
<protein>
    <recommendedName>
        <fullName evidence="3">F-box domain-containing protein</fullName>
    </recommendedName>
</protein>
<evidence type="ECO:0000313" key="1">
    <source>
        <dbReference type="EMBL" id="EQC42186.1"/>
    </source>
</evidence>
<sequence>MTKRIASARWTVLDLDVVLIAIVRCTTEARDVFAFLSALPPLLLVPSLAALRQLLTSDTSRHHWPQPCISTDWRESAALLAAAMPTFHSVSLHCGLPNAGQHSGWRTVAPPISDFTQPYCAFVARWATKVERLVADFNSRSEYDDEYFRLLRMCTNLRRVVVFGSPCMLEAVTTETHCVSELTILSNRDWNDSVVRNLARWLASGHAVYLRLNSWDATSDAGMARALAMSPTLSHLVLEGATAIIAGLVANGLVLRYITHLDLTPGTHVEALLPLIDLNQLTTLKLRARAGERRDVSYLLPALSRMTALNELELVNVSINEMPAIPPPLAVRIQAITLDRVTFSMESRRVLLHWAMSSSRLQHLSWPNSTSAEQGFNGEYLCTCILAGVHTIDFDWMFSARDAAVLATAIRGATAPRSATLHIHQSAFRRPSVEYLRRALATCFNVRVVIAESGDMLQSPVAALPDP</sequence>
<dbReference type="AlphaFoldDB" id="T0R5H1"/>
<dbReference type="VEuPathDB" id="FungiDB:SDRG_01025"/>
<dbReference type="OrthoDB" id="10559205at2759"/>
<dbReference type="Proteomes" id="UP000030762">
    <property type="component" value="Unassembled WGS sequence"/>
</dbReference>
<evidence type="ECO:0000313" key="2">
    <source>
        <dbReference type="Proteomes" id="UP000030762"/>
    </source>
</evidence>
<reference evidence="1 2" key="1">
    <citation type="submission" date="2012-04" db="EMBL/GenBank/DDBJ databases">
        <title>The Genome Sequence of Saprolegnia declina VS20.</title>
        <authorList>
            <consortium name="The Broad Institute Genome Sequencing Platform"/>
            <person name="Russ C."/>
            <person name="Nusbaum C."/>
            <person name="Tyler B."/>
            <person name="van West P."/>
            <person name="Dieguez-Uribeondo J."/>
            <person name="de Bruijn I."/>
            <person name="Tripathy S."/>
            <person name="Jiang R."/>
            <person name="Young S.K."/>
            <person name="Zeng Q."/>
            <person name="Gargeya S."/>
            <person name="Fitzgerald M."/>
            <person name="Haas B."/>
            <person name="Abouelleil A."/>
            <person name="Alvarado L."/>
            <person name="Arachchi H.M."/>
            <person name="Berlin A."/>
            <person name="Chapman S.B."/>
            <person name="Goldberg J."/>
            <person name="Griggs A."/>
            <person name="Gujja S."/>
            <person name="Hansen M."/>
            <person name="Howarth C."/>
            <person name="Imamovic A."/>
            <person name="Larimer J."/>
            <person name="McCowen C."/>
            <person name="Montmayeur A."/>
            <person name="Murphy C."/>
            <person name="Neiman D."/>
            <person name="Pearson M."/>
            <person name="Priest M."/>
            <person name="Roberts A."/>
            <person name="Saif S."/>
            <person name="Shea T."/>
            <person name="Sisk P."/>
            <person name="Sykes S."/>
            <person name="Wortman J."/>
            <person name="Nusbaum C."/>
            <person name="Birren B."/>
        </authorList>
    </citation>
    <scope>NUCLEOTIDE SEQUENCE [LARGE SCALE GENOMIC DNA]</scope>
    <source>
        <strain evidence="1 2">VS20</strain>
    </source>
</reference>
<accession>T0R5H1</accession>
<dbReference type="SUPFAM" id="SSF52047">
    <property type="entry name" value="RNI-like"/>
    <property type="match status" value="1"/>
</dbReference>